<evidence type="ECO:0000256" key="4">
    <source>
        <dbReference type="ARBA" id="ARBA00023315"/>
    </source>
</evidence>
<dbReference type="PROSITE" id="PS52004">
    <property type="entry name" value="KS3_2"/>
    <property type="match status" value="1"/>
</dbReference>
<dbReference type="InterPro" id="IPR000794">
    <property type="entry name" value="Beta-ketoacyl_synthase"/>
</dbReference>
<sequence>MTPTALVTGIGVTAPNGLGTDAFWTATLSGVNGIGKLTRFDPDQYPMRLAGEIPGFAVADHLPTRLIAQTDRMTQLSLVAAEWAVADSGADLGGLSPFEMAVTTSAASGGFEFGQRELEKLWRQGPSHVSTYMSFAWFYAVNSGQISIRHDLRGPMSVFVGDQAGGIDAVAHARRAVRKGAKLVLTGGVDGSLSPYGWAAQLATGRLSPSPDPRRAYLPFSAEACGYVPGEGGAMLVVEDAGRARARGAGGYAEIAGYGSTFDPPPASEREPGLRRAAELALADAGLGADDVDVVFADAAGVPELDQVEALALAKIFGPHAVPVTAPKTMTGRLYSGGAALDLATAALSIRDGVIPPSINIGQPAAKYELDLVTDAPRRIAVRTALVLARGWGGFNSAMVLKKPS</sequence>
<dbReference type="CDD" id="cd00832">
    <property type="entry name" value="CLF"/>
    <property type="match status" value="1"/>
</dbReference>
<dbReference type="Pfam" id="PF00109">
    <property type="entry name" value="ketoacyl-synt"/>
    <property type="match status" value="1"/>
</dbReference>
<dbReference type="InterPro" id="IPR016039">
    <property type="entry name" value="Thiolase-like"/>
</dbReference>
<dbReference type="UniPathway" id="UPA00915"/>
<dbReference type="Proteomes" id="UP000503540">
    <property type="component" value="Chromosome"/>
</dbReference>
<reference evidence="7 8" key="1">
    <citation type="journal article" date="2019" name="ACS Chem. Biol.">
        <title>Identification and Mobilization of a Cryptic Antibiotic Biosynthesis Gene Locus from a Human-Pathogenic Nocardia Isolate.</title>
        <authorList>
            <person name="Herisse M."/>
            <person name="Ishida K."/>
            <person name="Porter J.L."/>
            <person name="Howden B."/>
            <person name="Hertweck C."/>
            <person name="Stinear T.P."/>
            <person name="Pidot S.J."/>
        </authorList>
    </citation>
    <scope>NUCLEOTIDE SEQUENCE [LARGE SCALE GENOMIC DNA]</scope>
    <source>
        <strain evidence="7 8">AUSMDU00012717</strain>
    </source>
</reference>
<dbReference type="PANTHER" id="PTHR11712">
    <property type="entry name" value="POLYKETIDE SYNTHASE-RELATED"/>
    <property type="match status" value="1"/>
</dbReference>
<protein>
    <submittedName>
        <fullName evidence="7">Ketosynthase chain-length factor</fullName>
    </submittedName>
</protein>
<evidence type="ECO:0000313" key="8">
    <source>
        <dbReference type="Proteomes" id="UP000503540"/>
    </source>
</evidence>
<dbReference type="RefSeq" id="WP_167473075.1">
    <property type="nucleotide sequence ID" value="NZ_CP046172.1"/>
</dbReference>
<evidence type="ECO:0000259" key="6">
    <source>
        <dbReference type="PROSITE" id="PS52004"/>
    </source>
</evidence>
<dbReference type="InterPro" id="IPR020841">
    <property type="entry name" value="PKS_Beta-ketoAc_synthase_dom"/>
</dbReference>
<comment type="similarity">
    <text evidence="2 5">Belongs to the thiolase-like superfamily. Beta-ketoacyl-ACP synthases family.</text>
</comment>
<dbReference type="PANTHER" id="PTHR11712:SF322">
    <property type="entry name" value="POLYKETIDE BETA-KETOACYL SYNTHASE 2-RELATED"/>
    <property type="match status" value="1"/>
</dbReference>
<evidence type="ECO:0000256" key="1">
    <source>
        <dbReference type="ARBA" id="ARBA00004796"/>
    </source>
</evidence>
<gene>
    <name evidence="7" type="ORF">F5544_10730</name>
</gene>
<dbReference type="InterPro" id="IPR014030">
    <property type="entry name" value="Ketoacyl_synth_N"/>
</dbReference>
<dbReference type="GO" id="GO:0004315">
    <property type="term" value="F:3-oxoacyl-[acyl-carrier-protein] synthase activity"/>
    <property type="evidence" value="ECO:0007669"/>
    <property type="project" value="TreeGrafter"/>
</dbReference>
<dbReference type="GO" id="GO:0006633">
    <property type="term" value="P:fatty acid biosynthetic process"/>
    <property type="evidence" value="ECO:0007669"/>
    <property type="project" value="TreeGrafter"/>
</dbReference>
<evidence type="ECO:0000256" key="5">
    <source>
        <dbReference type="RuleBase" id="RU003694"/>
    </source>
</evidence>
<feature type="domain" description="Ketosynthase family 3 (KS3)" evidence="6">
    <location>
        <begin position="2"/>
        <end position="403"/>
    </location>
</feature>
<dbReference type="EMBL" id="CP046172">
    <property type="protein sequence ID" value="QIS10042.1"/>
    <property type="molecule type" value="Genomic_DNA"/>
</dbReference>
<keyword evidence="4" id="KW-0012">Acyltransferase</keyword>
<evidence type="ECO:0000256" key="2">
    <source>
        <dbReference type="ARBA" id="ARBA00008467"/>
    </source>
</evidence>
<dbReference type="FunFam" id="3.40.47.10:FF:000089">
    <property type="entry name" value="Putative polyketide beta-ketoacyl synthase 2"/>
    <property type="match status" value="1"/>
</dbReference>
<keyword evidence="3 5" id="KW-0808">Transferase</keyword>
<dbReference type="InterPro" id="IPR014031">
    <property type="entry name" value="Ketoacyl_synth_C"/>
</dbReference>
<dbReference type="KEGG" id="nah:F5544_10730"/>
<dbReference type="AlphaFoldDB" id="A0A6G9YA06"/>
<evidence type="ECO:0000256" key="3">
    <source>
        <dbReference type="ARBA" id="ARBA00022679"/>
    </source>
</evidence>
<keyword evidence="8" id="KW-1185">Reference proteome</keyword>
<organism evidence="7 8">
    <name type="scientific">Nocardia arthritidis</name>
    <dbReference type="NCBI Taxonomy" id="228602"/>
    <lineage>
        <taxon>Bacteria</taxon>
        <taxon>Bacillati</taxon>
        <taxon>Actinomycetota</taxon>
        <taxon>Actinomycetes</taxon>
        <taxon>Mycobacteriales</taxon>
        <taxon>Nocardiaceae</taxon>
        <taxon>Nocardia</taxon>
    </lineage>
</organism>
<dbReference type="SUPFAM" id="SSF53901">
    <property type="entry name" value="Thiolase-like"/>
    <property type="match status" value="2"/>
</dbReference>
<evidence type="ECO:0000313" key="7">
    <source>
        <dbReference type="EMBL" id="QIS10042.1"/>
    </source>
</evidence>
<dbReference type="Gene3D" id="3.40.47.10">
    <property type="match status" value="2"/>
</dbReference>
<comment type="pathway">
    <text evidence="1">Lipid metabolism; mycolic acid biosynthesis.</text>
</comment>
<name>A0A6G9YA06_9NOCA</name>
<dbReference type="Pfam" id="PF02801">
    <property type="entry name" value="Ketoacyl-synt_C"/>
    <property type="match status" value="1"/>
</dbReference>
<proteinExistence type="inferred from homology"/>
<accession>A0A6G9YA06</accession>